<evidence type="ECO:0000256" key="8">
    <source>
        <dbReference type="SAM" id="Coils"/>
    </source>
</evidence>
<dbReference type="InterPro" id="IPR009061">
    <property type="entry name" value="DNA-bd_dom_put_sf"/>
</dbReference>
<evidence type="ECO:0000256" key="5">
    <source>
        <dbReference type="ARBA" id="ARBA00023125"/>
    </source>
</evidence>
<dbReference type="GO" id="GO:0045340">
    <property type="term" value="F:mercury ion binding"/>
    <property type="evidence" value="ECO:0007669"/>
    <property type="project" value="InterPro"/>
</dbReference>
<dbReference type="SUPFAM" id="SSF46955">
    <property type="entry name" value="Putative DNA-binding domain"/>
    <property type="match status" value="1"/>
</dbReference>
<name>A0AAV3U8J3_9ALTE</name>
<dbReference type="InterPro" id="IPR011794">
    <property type="entry name" value="MerR"/>
</dbReference>
<evidence type="ECO:0000256" key="2">
    <source>
        <dbReference type="ARBA" id="ARBA00022466"/>
    </source>
</evidence>
<dbReference type="EMBL" id="BAABLX010000066">
    <property type="protein sequence ID" value="GAA4955009.1"/>
    <property type="molecule type" value="Genomic_DNA"/>
</dbReference>
<dbReference type="PRINTS" id="PR00040">
    <property type="entry name" value="HTHMERR"/>
</dbReference>
<protein>
    <recommendedName>
        <fullName evidence="1">Mercuric resistance operon regulatory protein</fullName>
    </recommendedName>
</protein>
<dbReference type="PROSITE" id="PS00552">
    <property type="entry name" value="HTH_MERR_1"/>
    <property type="match status" value="1"/>
</dbReference>
<dbReference type="Pfam" id="PF13411">
    <property type="entry name" value="MerR_1"/>
    <property type="match status" value="1"/>
</dbReference>
<keyword evidence="5" id="KW-0238">DNA-binding</keyword>
<keyword evidence="11" id="KW-1185">Reference proteome</keyword>
<dbReference type="PANTHER" id="PTHR30204">
    <property type="entry name" value="REDOX-CYCLING DRUG-SENSING TRANSCRIPTIONAL ACTIVATOR SOXR"/>
    <property type="match status" value="1"/>
</dbReference>
<evidence type="ECO:0000256" key="1">
    <source>
        <dbReference type="ARBA" id="ARBA00017146"/>
    </source>
</evidence>
<reference evidence="11" key="1">
    <citation type="journal article" date="2019" name="Int. J. Syst. Evol. Microbiol.">
        <title>The Global Catalogue of Microorganisms (GCM) 10K type strain sequencing project: providing services to taxonomists for standard genome sequencing and annotation.</title>
        <authorList>
            <consortium name="The Broad Institute Genomics Platform"/>
            <consortium name="The Broad Institute Genome Sequencing Center for Infectious Disease"/>
            <person name="Wu L."/>
            <person name="Ma J."/>
        </authorList>
    </citation>
    <scope>NUCLEOTIDE SEQUENCE [LARGE SCALE GENOMIC DNA]</scope>
    <source>
        <strain evidence="11">JCM 19134</strain>
    </source>
</reference>
<keyword evidence="2" id="KW-0475">Mercuric resistance</keyword>
<dbReference type="CDD" id="cd04783">
    <property type="entry name" value="HTH_MerR1"/>
    <property type="match status" value="1"/>
</dbReference>
<evidence type="ECO:0000313" key="11">
    <source>
        <dbReference type="Proteomes" id="UP001409585"/>
    </source>
</evidence>
<dbReference type="PROSITE" id="PS50937">
    <property type="entry name" value="HTH_MERR_2"/>
    <property type="match status" value="1"/>
</dbReference>
<keyword evidence="8" id="KW-0175">Coiled coil</keyword>
<dbReference type="SMART" id="SM00422">
    <property type="entry name" value="HTH_MERR"/>
    <property type="match status" value="1"/>
</dbReference>
<dbReference type="Proteomes" id="UP001409585">
    <property type="component" value="Unassembled WGS sequence"/>
</dbReference>
<evidence type="ECO:0000256" key="6">
    <source>
        <dbReference type="ARBA" id="ARBA00023163"/>
    </source>
</evidence>
<evidence type="ECO:0000256" key="3">
    <source>
        <dbReference type="ARBA" id="ARBA00022914"/>
    </source>
</evidence>
<comment type="function">
    <text evidence="7">Mediates the mercuric-dependent induction of mercury resistance operon. In the absence of mercury MerR represses transcription by binding tightly to the mer operator region; when mercury is present the dimeric complex binds a single ion and becomes a potent transcriptional activator, while remaining bound to the mer site.</text>
</comment>
<dbReference type="GO" id="GO:0046689">
    <property type="term" value="P:response to mercury ion"/>
    <property type="evidence" value="ECO:0007669"/>
    <property type="project" value="UniProtKB-KW"/>
</dbReference>
<dbReference type="GO" id="GO:0003700">
    <property type="term" value="F:DNA-binding transcription factor activity"/>
    <property type="evidence" value="ECO:0007669"/>
    <property type="project" value="InterPro"/>
</dbReference>
<keyword evidence="3" id="KW-0476">Mercury</keyword>
<keyword evidence="4" id="KW-0805">Transcription regulation</keyword>
<evidence type="ECO:0000313" key="10">
    <source>
        <dbReference type="EMBL" id="GAA4955009.1"/>
    </source>
</evidence>
<keyword evidence="6" id="KW-0804">Transcription</keyword>
<dbReference type="AlphaFoldDB" id="A0AAV3U8J3"/>
<dbReference type="Gene3D" id="1.10.1660.10">
    <property type="match status" value="1"/>
</dbReference>
<dbReference type="InterPro" id="IPR047057">
    <property type="entry name" value="MerR_fam"/>
</dbReference>
<dbReference type="PANTHER" id="PTHR30204:SF94">
    <property type="entry name" value="HEAVY METAL-DEPENDENT TRANSCRIPTIONAL REGULATOR HI_0293-RELATED"/>
    <property type="match status" value="1"/>
</dbReference>
<gene>
    <name evidence="10" type="primary">merR</name>
    <name evidence="10" type="ORF">GCM10025791_38990</name>
</gene>
<evidence type="ECO:0000256" key="7">
    <source>
        <dbReference type="ARBA" id="ARBA00024874"/>
    </source>
</evidence>
<dbReference type="InterPro" id="IPR000551">
    <property type="entry name" value="MerR-type_HTH_dom"/>
</dbReference>
<comment type="caution">
    <text evidence="10">The sequence shown here is derived from an EMBL/GenBank/DDBJ whole genome shotgun (WGS) entry which is preliminary data.</text>
</comment>
<feature type="domain" description="HTH merR-type" evidence="9">
    <location>
        <begin position="12"/>
        <end position="79"/>
    </location>
</feature>
<sequence>MGDHRTQQVTRTISKVAKELGVNIESIRFYERRGLIKQPFKPEKGYRHYPVETINRIRFIKRSQELGFTLDEIANLIQLNDTPCYQVQEVAEHKLATVKEKLADLQRLESALTELVEQCDSNQDDSHCPIIDSLQP</sequence>
<evidence type="ECO:0000256" key="4">
    <source>
        <dbReference type="ARBA" id="ARBA00023015"/>
    </source>
</evidence>
<evidence type="ECO:0000259" key="9">
    <source>
        <dbReference type="PROSITE" id="PS50937"/>
    </source>
</evidence>
<organism evidence="10 11">
    <name type="scientific">Halioxenophilus aromaticivorans</name>
    <dbReference type="NCBI Taxonomy" id="1306992"/>
    <lineage>
        <taxon>Bacteria</taxon>
        <taxon>Pseudomonadati</taxon>
        <taxon>Pseudomonadota</taxon>
        <taxon>Gammaproteobacteria</taxon>
        <taxon>Alteromonadales</taxon>
        <taxon>Alteromonadaceae</taxon>
        <taxon>Halioxenophilus</taxon>
    </lineage>
</organism>
<dbReference type="GO" id="GO:0003677">
    <property type="term" value="F:DNA binding"/>
    <property type="evidence" value="ECO:0007669"/>
    <property type="project" value="UniProtKB-KW"/>
</dbReference>
<dbReference type="NCBIfam" id="TIGR02051">
    <property type="entry name" value="MerR"/>
    <property type="match status" value="1"/>
</dbReference>
<proteinExistence type="predicted"/>
<accession>A0AAV3U8J3</accession>
<feature type="coiled-coil region" evidence="8">
    <location>
        <begin position="88"/>
        <end position="125"/>
    </location>
</feature>